<evidence type="ECO:0000256" key="2">
    <source>
        <dbReference type="PROSITE-ProRule" id="PRU00409"/>
    </source>
</evidence>
<dbReference type="Pfam" id="PF08443">
    <property type="entry name" value="RimK"/>
    <property type="match status" value="1"/>
</dbReference>
<evidence type="ECO:0000259" key="3">
    <source>
        <dbReference type="PROSITE" id="PS50975"/>
    </source>
</evidence>
<evidence type="ECO:0000313" key="5">
    <source>
        <dbReference type="Proteomes" id="UP000250079"/>
    </source>
</evidence>
<dbReference type="GO" id="GO:0018169">
    <property type="term" value="F:ribosomal S6-glutamic acid ligase activity"/>
    <property type="evidence" value="ECO:0007669"/>
    <property type="project" value="TreeGrafter"/>
</dbReference>
<reference evidence="4 5" key="1">
    <citation type="submission" date="2016-12" db="EMBL/GenBank/DDBJ databases">
        <authorList>
            <person name="Song W.-J."/>
            <person name="Kurnit D.M."/>
        </authorList>
    </citation>
    <scope>NUCLEOTIDE SEQUENCE [LARGE SCALE GENOMIC DNA]</scope>
    <source>
        <strain evidence="4 5">IMCC3135</strain>
    </source>
</reference>
<gene>
    <name evidence="4" type="primary">rimK_1</name>
    <name evidence="4" type="ORF">IMCC3135_13155</name>
</gene>
<keyword evidence="5" id="KW-1185">Reference proteome</keyword>
<accession>A0A2Z2NNB5</accession>
<keyword evidence="2" id="KW-0547">Nucleotide-binding</keyword>
<sequence>MPSVSIVISAADDWKPYYPSQDVTPVDAYLAAQKGPVAQTVILNLCRSYRYLSHGYYCSLLAESRAQQVIPSIRTINSLGSKSLYLLDLDAAGDALKRLDTRLSARVESSERTKFTLNVYFGTTSDEDFSSLARVLFEQFPCPILEVQFRRDEHWHISRLRMRGINSLDEQEQSEFAEALDQFSRNIWRKHKSRKQYRYDMAILVDPDEKMPPSDARALKRFEKAARGLGLDVDIITRKHFSRLAEYDALFIRATTNIDNHTYRFAKRAESLGCVVIDDTQSILRCTNKVYLANLLEVNKVPTPRTRVLNRHQTDCLESAAEDLLFPLVLKIPDGAFSVGVKKAKDMAELKQIAHDFFARSALILAQEFYPTDFDWRIGVLNGQALFACKYFMSRGHWQIYNHAENGRVSSGNFSTMAVEEVPKKVLRTAIKATRLIGNGFYGVDLKQSGKDVVIIEVNDNPSVDAGVEDKFLGAELYKQLAGEFLRRLELRTINNAR</sequence>
<keyword evidence="1" id="KW-0464">Manganese</keyword>
<dbReference type="InterPro" id="IPR025839">
    <property type="entry name" value="RLAN_dom"/>
</dbReference>
<keyword evidence="4" id="KW-0436">Ligase</keyword>
<proteinExistence type="predicted"/>
<dbReference type="GO" id="GO:0009432">
    <property type="term" value="P:SOS response"/>
    <property type="evidence" value="ECO:0007669"/>
    <property type="project" value="TreeGrafter"/>
</dbReference>
<evidence type="ECO:0000313" key="4">
    <source>
        <dbReference type="EMBL" id="ASJ72719.1"/>
    </source>
</evidence>
<dbReference type="GO" id="GO:0005737">
    <property type="term" value="C:cytoplasm"/>
    <property type="evidence" value="ECO:0007669"/>
    <property type="project" value="TreeGrafter"/>
</dbReference>
<dbReference type="PROSITE" id="PS50975">
    <property type="entry name" value="ATP_GRASP"/>
    <property type="match status" value="1"/>
</dbReference>
<dbReference type="Gene3D" id="3.30.470.20">
    <property type="entry name" value="ATP-grasp fold, B domain"/>
    <property type="match status" value="1"/>
</dbReference>
<dbReference type="InterPro" id="IPR013815">
    <property type="entry name" value="ATP_grasp_subdomain_1"/>
</dbReference>
<dbReference type="EMBL" id="CP018632">
    <property type="protein sequence ID" value="ASJ72719.1"/>
    <property type="molecule type" value="Genomic_DNA"/>
</dbReference>
<evidence type="ECO:0000256" key="1">
    <source>
        <dbReference type="ARBA" id="ARBA00023211"/>
    </source>
</evidence>
<dbReference type="GO" id="GO:0046872">
    <property type="term" value="F:metal ion binding"/>
    <property type="evidence" value="ECO:0007669"/>
    <property type="project" value="InterPro"/>
</dbReference>
<dbReference type="SUPFAM" id="SSF56059">
    <property type="entry name" value="Glutathione synthetase ATP-binding domain-like"/>
    <property type="match status" value="1"/>
</dbReference>
<dbReference type="PANTHER" id="PTHR21621:SF0">
    <property type="entry name" value="BETA-CITRYLGLUTAMATE SYNTHASE B-RELATED"/>
    <property type="match status" value="1"/>
</dbReference>
<protein>
    <submittedName>
        <fullName evidence="4">Ribosomal protein S6--L-glutamate ligase</fullName>
        <ecNumber evidence="4">6.3.2.-</ecNumber>
    </submittedName>
</protein>
<dbReference type="GO" id="GO:0005840">
    <property type="term" value="C:ribosome"/>
    <property type="evidence" value="ECO:0007669"/>
    <property type="project" value="UniProtKB-KW"/>
</dbReference>
<dbReference type="Proteomes" id="UP000250079">
    <property type="component" value="Chromosome"/>
</dbReference>
<dbReference type="AlphaFoldDB" id="A0A2Z2NNB5"/>
<dbReference type="RefSeq" id="WP_088918010.1">
    <property type="nucleotide sequence ID" value="NZ_CP018632.1"/>
</dbReference>
<dbReference type="GO" id="GO:0005524">
    <property type="term" value="F:ATP binding"/>
    <property type="evidence" value="ECO:0007669"/>
    <property type="project" value="UniProtKB-UniRule"/>
</dbReference>
<dbReference type="PANTHER" id="PTHR21621">
    <property type="entry name" value="RIBOSOMAL PROTEIN S6 MODIFICATION PROTEIN"/>
    <property type="match status" value="1"/>
</dbReference>
<dbReference type="Gene3D" id="3.40.50.20">
    <property type="match status" value="1"/>
</dbReference>
<dbReference type="InterPro" id="IPR011761">
    <property type="entry name" value="ATP-grasp"/>
</dbReference>
<dbReference type="EC" id="6.3.2.-" evidence="4"/>
<dbReference type="OrthoDB" id="9800957at2"/>
<dbReference type="Gene3D" id="3.30.1490.20">
    <property type="entry name" value="ATP-grasp fold, A domain"/>
    <property type="match status" value="1"/>
</dbReference>
<dbReference type="KEGG" id="gai:IMCC3135_13155"/>
<feature type="domain" description="ATP-grasp" evidence="3">
    <location>
        <begin position="293"/>
        <end position="486"/>
    </location>
</feature>
<keyword evidence="4" id="KW-0689">Ribosomal protein</keyword>
<name>A0A2Z2NNB5_9GAMM</name>
<organism evidence="4 5">
    <name type="scientific">Granulosicoccus antarcticus IMCC3135</name>
    <dbReference type="NCBI Taxonomy" id="1192854"/>
    <lineage>
        <taxon>Bacteria</taxon>
        <taxon>Pseudomonadati</taxon>
        <taxon>Pseudomonadota</taxon>
        <taxon>Gammaproteobacteria</taxon>
        <taxon>Chromatiales</taxon>
        <taxon>Granulosicoccaceae</taxon>
        <taxon>Granulosicoccus</taxon>
    </lineage>
</organism>
<dbReference type="InterPro" id="IPR013651">
    <property type="entry name" value="ATP-grasp_RimK-type"/>
</dbReference>
<keyword evidence="4" id="KW-0687">Ribonucleoprotein</keyword>
<keyword evidence="2" id="KW-0067">ATP-binding</keyword>
<dbReference type="Pfam" id="PF14401">
    <property type="entry name" value="RLAN"/>
    <property type="match status" value="1"/>
</dbReference>